<feature type="region of interest" description="Disordered" evidence="1">
    <location>
        <begin position="105"/>
        <end position="133"/>
    </location>
</feature>
<organism evidence="2 3">
    <name type="scientific">Hydrogenobacter hydrogenophilus</name>
    <dbReference type="NCBI Taxonomy" id="35835"/>
    <lineage>
        <taxon>Bacteria</taxon>
        <taxon>Pseudomonadati</taxon>
        <taxon>Aquificota</taxon>
        <taxon>Aquificia</taxon>
        <taxon>Aquificales</taxon>
        <taxon>Aquificaceae</taxon>
        <taxon>Hydrogenobacter</taxon>
    </lineage>
</organism>
<reference evidence="3" key="1">
    <citation type="submission" date="2017-09" db="EMBL/GenBank/DDBJ databases">
        <authorList>
            <person name="Varghese N."/>
            <person name="Submissions S."/>
        </authorList>
    </citation>
    <scope>NUCLEOTIDE SEQUENCE [LARGE SCALE GENOMIC DNA]</scope>
    <source>
        <strain evidence="3">DSM 2913</strain>
    </source>
</reference>
<keyword evidence="3" id="KW-1185">Reference proteome</keyword>
<protein>
    <submittedName>
        <fullName evidence="2">Uncharacterized protein</fullName>
    </submittedName>
</protein>
<proteinExistence type="predicted"/>
<sequence>MLCKTEHNSSVRLFLLVLSLIGFSLADEVESIMKKDVFPSLSKSTKGQQKEIVGYVKVGHKGYVFYEDGGKLKREPFHSILDIRKGKMYIREDGKVKVEEFKFSRRSSADKQQPQIPKNIPPLKELLEGNQSK</sequence>
<dbReference type="EMBL" id="OBEN01000001">
    <property type="protein sequence ID" value="SNZ10911.1"/>
    <property type="molecule type" value="Genomic_DNA"/>
</dbReference>
<evidence type="ECO:0000313" key="3">
    <source>
        <dbReference type="Proteomes" id="UP000218627"/>
    </source>
</evidence>
<evidence type="ECO:0000313" key="2">
    <source>
        <dbReference type="EMBL" id="SNZ10911.1"/>
    </source>
</evidence>
<gene>
    <name evidence="2" type="ORF">SAMN06265353_0087</name>
</gene>
<name>A0A285NTB6_9AQUI</name>
<feature type="compositionally biased region" description="Low complexity" evidence="1">
    <location>
        <begin position="111"/>
        <end position="122"/>
    </location>
</feature>
<accession>A0A285NTB6</accession>
<evidence type="ECO:0000256" key="1">
    <source>
        <dbReference type="SAM" id="MobiDB-lite"/>
    </source>
</evidence>
<dbReference type="AlphaFoldDB" id="A0A285NTB6"/>
<dbReference type="Proteomes" id="UP000218627">
    <property type="component" value="Unassembled WGS sequence"/>
</dbReference>